<name>A0ABT4LKD1_9PROT</name>
<evidence type="ECO:0000256" key="1">
    <source>
        <dbReference type="ARBA" id="ARBA00023015"/>
    </source>
</evidence>
<dbReference type="RefSeq" id="WP_269423717.1">
    <property type="nucleotide sequence ID" value="NZ_JAPWGY010000003.1"/>
</dbReference>
<evidence type="ECO:0000313" key="6">
    <source>
        <dbReference type="Proteomes" id="UP001069802"/>
    </source>
</evidence>
<gene>
    <name evidence="5" type="ORF">O4H49_12340</name>
</gene>
<sequence length="181" mass="19918">MYIELFVNLTSKAWAIPILSNLHEGVAGRQAPLLAATGASRTAFSQSLNHLISLGLLERNPGYGHPLRPEFRLTPRGVTAAALANKIWGVSRDEDQGLLRRSWTLPVLTALHTPRHFNEIKRSLPTITDRALSQSLKSMELRNWVSRNVDEVTRPPGSIYRAVNTGGMISSVTASQVSFGH</sequence>
<evidence type="ECO:0000313" key="5">
    <source>
        <dbReference type="EMBL" id="MCZ4281572.1"/>
    </source>
</evidence>
<proteinExistence type="predicted"/>
<dbReference type="InterPro" id="IPR002577">
    <property type="entry name" value="HTH_HxlR"/>
</dbReference>
<keyword evidence="1" id="KW-0805">Transcription regulation</keyword>
<keyword evidence="2" id="KW-0238">DNA-binding</keyword>
<comment type="caution">
    <text evidence="5">The sequence shown here is derived from an EMBL/GenBank/DDBJ whole genome shotgun (WGS) entry which is preliminary data.</text>
</comment>
<evidence type="ECO:0000256" key="2">
    <source>
        <dbReference type="ARBA" id="ARBA00023125"/>
    </source>
</evidence>
<organism evidence="5 6">
    <name type="scientific">Kiloniella laminariae</name>
    <dbReference type="NCBI Taxonomy" id="454162"/>
    <lineage>
        <taxon>Bacteria</taxon>
        <taxon>Pseudomonadati</taxon>
        <taxon>Pseudomonadota</taxon>
        <taxon>Alphaproteobacteria</taxon>
        <taxon>Rhodospirillales</taxon>
        <taxon>Kiloniellaceae</taxon>
        <taxon>Kiloniella</taxon>
    </lineage>
</organism>
<dbReference type="PANTHER" id="PTHR33204">
    <property type="entry name" value="TRANSCRIPTIONAL REGULATOR, MARR FAMILY"/>
    <property type="match status" value="1"/>
</dbReference>
<accession>A0ABT4LKD1</accession>
<keyword evidence="3" id="KW-0804">Transcription</keyword>
<keyword evidence="6" id="KW-1185">Reference proteome</keyword>
<dbReference type="Pfam" id="PF01638">
    <property type="entry name" value="HxlR"/>
    <property type="match status" value="1"/>
</dbReference>
<reference evidence="5" key="1">
    <citation type="submission" date="2022-12" db="EMBL/GenBank/DDBJ databases">
        <title>Bacterial isolates from different developmental stages of Nematostella vectensis.</title>
        <authorList>
            <person name="Fraune S."/>
        </authorList>
    </citation>
    <scope>NUCLEOTIDE SEQUENCE</scope>
    <source>
        <strain evidence="5">G21630-S1</strain>
    </source>
</reference>
<dbReference type="PROSITE" id="PS51118">
    <property type="entry name" value="HTH_HXLR"/>
    <property type="match status" value="1"/>
</dbReference>
<dbReference type="SUPFAM" id="SSF46785">
    <property type="entry name" value="Winged helix' DNA-binding domain"/>
    <property type="match status" value="2"/>
</dbReference>
<dbReference type="EMBL" id="JAPWGY010000003">
    <property type="protein sequence ID" value="MCZ4281572.1"/>
    <property type="molecule type" value="Genomic_DNA"/>
</dbReference>
<dbReference type="Gene3D" id="1.10.10.10">
    <property type="entry name" value="Winged helix-like DNA-binding domain superfamily/Winged helix DNA-binding domain"/>
    <property type="match status" value="2"/>
</dbReference>
<dbReference type="InterPro" id="IPR036390">
    <property type="entry name" value="WH_DNA-bd_sf"/>
</dbReference>
<protein>
    <submittedName>
        <fullName evidence="5">Winged helix-turn-helix transcriptional regulator</fullName>
    </submittedName>
</protein>
<dbReference type="Proteomes" id="UP001069802">
    <property type="component" value="Unassembled WGS sequence"/>
</dbReference>
<dbReference type="PANTHER" id="PTHR33204:SF18">
    <property type="entry name" value="TRANSCRIPTIONAL REGULATORY PROTEIN"/>
    <property type="match status" value="1"/>
</dbReference>
<feature type="domain" description="HTH hxlR-type" evidence="4">
    <location>
        <begin position="90"/>
        <end position="181"/>
    </location>
</feature>
<evidence type="ECO:0000259" key="4">
    <source>
        <dbReference type="PROSITE" id="PS51118"/>
    </source>
</evidence>
<evidence type="ECO:0000256" key="3">
    <source>
        <dbReference type="ARBA" id="ARBA00023163"/>
    </source>
</evidence>
<dbReference type="InterPro" id="IPR036388">
    <property type="entry name" value="WH-like_DNA-bd_sf"/>
</dbReference>